<dbReference type="EMBL" id="PPFX01000001">
    <property type="protein sequence ID" value="PNU21816.1"/>
    <property type="molecule type" value="Genomic_DNA"/>
</dbReference>
<evidence type="ECO:0008006" key="3">
    <source>
        <dbReference type="Google" id="ProtNLM"/>
    </source>
</evidence>
<dbReference type="InterPro" id="IPR036280">
    <property type="entry name" value="Multihaem_cyt_sf"/>
</dbReference>
<accession>A0A2K2HEU8</accession>
<dbReference type="SUPFAM" id="SSF46626">
    <property type="entry name" value="Cytochrome c"/>
    <property type="match status" value="1"/>
</dbReference>
<reference evidence="1 2" key="1">
    <citation type="journal article" date="2018" name="Genome Announc.">
        <title>Genome Sequence of Geothermobacter sp. HR-1 Iron Reducer from the Loihi Seamount.</title>
        <authorList>
            <person name="Smith H."/>
            <person name="Abuyen K."/>
            <person name="Tremblay J."/>
            <person name="Savalia P."/>
            <person name="Perez-Rodriguez I."/>
            <person name="Emerson D."/>
            <person name="Tully B."/>
            <person name="Amend J."/>
        </authorList>
    </citation>
    <scope>NUCLEOTIDE SEQUENCE [LARGE SCALE GENOMIC DNA]</scope>
    <source>
        <strain evidence="1 2">HR-1</strain>
    </source>
</reference>
<protein>
    <recommendedName>
        <fullName evidence="3">Cytochrome c domain-containing protein</fullName>
    </recommendedName>
</protein>
<evidence type="ECO:0000313" key="2">
    <source>
        <dbReference type="Proteomes" id="UP000236340"/>
    </source>
</evidence>
<dbReference type="Proteomes" id="UP000236340">
    <property type="component" value="Unassembled WGS sequence"/>
</dbReference>
<proteinExistence type="predicted"/>
<name>A0A2K2HEU8_9BACT</name>
<dbReference type="AlphaFoldDB" id="A0A2K2HEU8"/>
<dbReference type="InterPro" id="IPR036909">
    <property type="entry name" value="Cyt_c-like_dom_sf"/>
</dbReference>
<dbReference type="SUPFAM" id="SSF48695">
    <property type="entry name" value="Multiheme cytochromes"/>
    <property type="match status" value="1"/>
</dbReference>
<dbReference type="GO" id="GO:0009055">
    <property type="term" value="F:electron transfer activity"/>
    <property type="evidence" value="ECO:0007669"/>
    <property type="project" value="InterPro"/>
</dbReference>
<comment type="caution">
    <text evidence="1">The sequence shown here is derived from an EMBL/GenBank/DDBJ whole genome shotgun (WGS) entry which is preliminary data.</text>
</comment>
<dbReference type="Gene3D" id="1.10.760.10">
    <property type="entry name" value="Cytochrome c-like domain"/>
    <property type="match status" value="2"/>
</dbReference>
<dbReference type="GO" id="GO:0020037">
    <property type="term" value="F:heme binding"/>
    <property type="evidence" value="ECO:0007669"/>
    <property type="project" value="InterPro"/>
</dbReference>
<sequence length="255" mass="28029">MLLVMGWPARLPAGAVSSVTGEPTPLTKLEPHYRASVLRGWQSFQTSFAVDGVACVDCHLRLESLGRWAAAYPKVEVFDGSSYRVKSLRQVVLEALERHTDLPRARRIGLVEDLVAFLSWWGEGRVMQPGRSRLLPPPAADLALLRVAVRRGEDFVREHWIDGCGACHRLGDGRDPTRAPLDRAASRFPRFVPAAGGVVSLETFLAGHLRHSGNEEWSPECETVISLSAYLASLAEATTYLPGHPGDRSLEQADE</sequence>
<organism evidence="1 2">
    <name type="scientific">Geothermobacter hydrogeniphilus</name>
    <dbReference type="NCBI Taxonomy" id="1969733"/>
    <lineage>
        <taxon>Bacteria</taxon>
        <taxon>Pseudomonadati</taxon>
        <taxon>Thermodesulfobacteriota</taxon>
        <taxon>Desulfuromonadia</taxon>
        <taxon>Desulfuromonadales</taxon>
        <taxon>Geothermobacteraceae</taxon>
        <taxon>Geothermobacter</taxon>
    </lineage>
</organism>
<evidence type="ECO:0000313" key="1">
    <source>
        <dbReference type="EMBL" id="PNU21816.1"/>
    </source>
</evidence>
<gene>
    <name evidence="1" type="ORF">C2E25_00885</name>
</gene>